<keyword evidence="2" id="KW-1185">Reference proteome</keyword>
<evidence type="ECO:0000313" key="2">
    <source>
        <dbReference type="Proteomes" id="UP001353858"/>
    </source>
</evidence>
<dbReference type="Proteomes" id="UP001353858">
    <property type="component" value="Unassembled WGS sequence"/>
</dbReference>
<proteinExistence type="predicted"/>
<sequence>MTRTWLIHISNVVCCNRGKLLSLLHEDICGRAPGYYMSRFLDTQIRRYRNKTMKHYPKMRFATADADYGMVDENIEPDLPKDEYDSKVSMDVDASDEFSVVYRILYDYKDSEVVENWESNTNGKESEVELVSELEPVAGPSCVRAALTPFRKQSTVMQAL</sequence>
<accession>A0AAN7PI45</accession>
<protein>
    <submittedName>
        <fullName evidence="1">Uncharacterized protein</fullName>
    </submittedName>
</protein>
<evidence type="ECO:0000313" key="1">
    <source>
        <dbReference type="EMBL" id="KAK4887037.1"/>
    </source>
</evidence>
<gene>
    <name evidence="1" type="ORF">RN001_003308</name>
</gene>
<name>A0AAN7PI45_9COLE</name>
<dbReference type="AlphaFoldDB" id="A0AAN7PI45"/>
<reference evidence="2" key="1">
    <citation type="submission" date="2023-01" db="EMBL/GenBank/DDBJ databases">
        <title>Key to firefly adult light organ development and bioluminescence: homeobox transcription factors regulate luciferase expression and transportation to peroxisome.</title>
        <authorList>
            <person name="Fu X."/>
        </authorList>
    </citation>
    <scope>NUCLEOTIDE SEQUENCE [LARGE SCALE GENOMIC DNA]</scope>
</reference>
<comment type="caution">
    <text evidence="1">The sequence shown here is derived from an EMBL/GenBank/DDBJ whole genome shotgun (WGS) entry which is preliminary data.</text>
</comment>
<dbReference type="EMBL" id="JARPUR010000001">
    <property type="protein sequence ID" value="KAK4887037.1"/>
    <property type="molecule type" value="Genomic_DNA"/>
</dbReference>
<organism evidence="1 2">
    <name type="scientific">Aquatica leii</name>
    <dbReference type="NCBI Taxonomy" id="1421715"/>
    <lineage>
        <taxon>Eukaryota</taxon>
        <taxon>Metazoa</taxon>
        <taxon>Ecdysozoa</taxon>
        <taxon>Arthropoda</taxon>
        <taxon>Hexapoda</taxon>
        <taxon>Insecta</taxon>
        <taxon>Pterygota</taxon>
        <taxon>Neoptera</taxon>
        <taxon>Endopterygota</taxon>
        <taxon>Coleoptera</taxon>
        <taxon>Polyphaga</taxon>
        <taxon>Elateriformia</taxon>
        <taxon>Elateroidea</taxon>
        <taxon>Lampyridae</taxon>
        <taxon>Luciolinae</taxon>
        <taxon>Aquatica</taxon>
    </lineage>
</organism>